<evidence type="ECO:0000256" key="2">
    <source>
        <dbReference type="ARBA" id="ARBA00022679"/>
    </source>
</evidence>
<comment type="subcellular location">
    <subcellularLocation>
        <location evidence="8">Cytoplasm</location>
    </subcellularLocation>
</comment>
<feature type="binding site" evidence="8">
    <location>
        <position position="60"/>
    </location>
    <ligand>
        <name>GTP</name>
        <dbReference type="ChEBI" id="CHEBI:37565"/>
    </ligand>
</feature>
<dbReference type="CDD" id="cd02503">
    <property type="entry name" value="MobA"/>
    <property type="match status" value="1"/>
</dbReference>
<dbReference type="InterPro" id="IPR025877">
    <property type="entry name" value="MobA-like_NTP_Trfase"/>
</dbReference>
<keyword evidence="5 8" id="KW-0460">Magnesium</keyword>
<dbReference type="InterPro" id="IPR029044">
    <property type="entry name" value="Nucleotide-diphossugar_trans"/>
</dbReference>
<accession>A0A845ALH0</accession>
<dbReference type="PANTHER" id="PTHR19136">
    <property type="entry name" value="MOLYBDENUM COFACTOR GUANYLYLTRANSFERASE"/>
    <property type="match status" value="1"/>
</dbReference>
<sequence>MQVLGVVLAGGKSRRFGSDKALAMLDGRSLLDRALENLSPMVDAVVVAGRKDATATTVPDRPRADMGPLGGICGAMVHAQSEGFDAILTVPVDALHLPSDLLQRLAPGPAFAAQQPVIALWPVTTLPALDALLASTRKHSLRAFAEAVAAREVALPGDPANINTPMDLAEFQLRGTSGNSNALHD</sequence>
<feature type="binding site" evidence="8">
    <location>
        <position position="93"/>
    </location>
    <ligand>
        <name>Mg(2+)</name>
        <dbReference type="ChEBI" id="CHEBI:18420"/>
    </ligand>
</feature>
<dbReference type="AlphaFoldDB" id="A0A845ALH0"/>
<evidence type="ECO:0000313" key="10">
    <source>
        <dbReference type="EMBL" id="MXP27868.1"/>
    </source>
</evidence>
<comment type="similarity">
    <text evidence="8">Belongs to the MobA family.</text>
</comment>
<evidence type="ECO:0000256" key="1">
    <source>
        <dbReference type="ARBA" id="ARBA00022490"/>
    </source>
</evidence>
<evidence type="ECO:0000313" key="11">
    <source>
        <dbReference type="Proteomes" id="UP000439780"/>
    </source>
</evidence>
<evidence type="ECO:0000256" key="7">
    <source>
        <dbReference type="ARBA" id="ARBA00023150"/>
    </source>
</evidence>
<dbReference type="OrthoDB" id="3197277at2"/>
<dbReference type="GO" id="GO:0006777">
    <property type="term" value="P:Mo-molybdopterin cofactor biosynthetic process"/>
    <property type="evidence" value="ECO:0007669"/>
    <property type="project" value="UniProtKB-KW"/>
</dbReference>
<dbReference type="GO" id="GO:0046872">
    <property type="term" value="F:metal ion binding"/>
    <property type="evidence" value="ECO:0007669"/>
    <property type="project" value="UniProtKB-KW"/>
</dbReference>
<comment type="domain">
    <text evidence="8">The N-terminal domain determines nucleotide recognition and specific binding, while the C-terminal domain determines the specific binding to the target protein.</text>
</comment>
<feature type="binding site" evidence="8">
    <location>
        <position position="20"/>
    </location>
    <ligand>
        <name>GTP</name>
        <dbReference type="ChEBI" id="CHEBI:37565"/>
    </ligand>
</feature>
<dbReference type="GO" id="GO:0005525">
    <property type="term" value="F:GTP binding"/>
    <property type="evidence" value="ECO:0007669"/>
    <property type="project" value="UniProtKB-UniRule"/>
</dbReference>
<evidence type="ECO:0000256" key="8">
    <source>
        <dbReference type="HAMAP-Rule" id="MF_00316"/>
    </source>
</evidence>
<dbReference type="RefSeq" id="WP_160752163.1">
    <property type="nucleotide sequence ID" value="NZ_WTYA01000002.1"/>
</dbReference>
<dbReference type="Proteomes" id="UP000439780">
    <property type="component" value="Unassembled WGS sequence"/>
</dbReference>
<keyword evidence="6 8" id="KW-0342">GTP-binding</keyword>
<feature type="binding site" evidence="8">
    <location>
        <position position="93"/>
    </location>
    <ligand>
        <name>GTP</name>
        <dbReference type="ChEBI" id="CHEBI:37565"/>
    </ligand>
</feature>
<reference evidence="10 11" key="1">
    <citation type="submission" date="2019-12" db="EMBL/GenBank/DDBJ databases">
        <title>Genomic-based taxomic classification of the family Erythrobacteraceae.</title>
        <authorList>
            <person name="Xu L."/>
        </authorList>
    </citation>
    <scope>NUCLEOTIDE SEQUENCE [LARGE SCALE GENOMIC DNA]</scope>
    <source>
        <strain evidence="10 11">KEMB 9005-328</strain>
    </source>
</reference>
<keyword evidence="7 8" id="KW-0501">Molybdenum cofactor biosynthesis</keyword>
<comment type="cofactor">
    <cofactor evidence="8">
        <name>Mg(2+)</name>
        <dbReference type="ChEBI" id="CHEBI:18420"/>
    </cofactor>
</comment>
<evidence type="ECO:0000256" key="3">
    <source>
        <dbReference type="ARBA" id="ARBA00022723"/>
    </source>
</evidence>
<dbReference type="InterPro" id="IPR013482">
    <property type="entry name" value="Molybde_CF_guanTrfase"/>
</dbReference>
<name>A0A845ALH0_9SPHN</name>
<dbReference type="GO" id="GO:0005737">
    <property type="term" value="C:cytoplasm"/>
    <property type="evidence" value="ECO:0007669"/>
    <property type="project" value="UniProtKB-SubCell"/>
</dbReference>
<keyword evidence="2 8" id="KW-0808">Transferase</keyword>
<keyword evidence="11" id="KW-1185">Reference proteome</keyword>
<feature type="binding site" evidence="8">
    <location>
        <begin position="8"/>
        <end position="10"/>
    </location>
    <ligand>
        <name>GTP</name>
        <dbReference type="ChEBI" id="CHEBI:37565"/>
    </ligand>
</feature>
<dbReference type="SUPFAM" id="SSF53448">
    <property type="entry name" value="Nucleotide-diphospho-sugar transferases"/>
    <property type="match status" value="1"/>
</dbReference>
<evidence type="ECO:0000256" key="6">
    <source>
        <dbReference type="ARBA" id="ARBA00023134"/>
    </source>
</evidence>
<proteinExistence type="inferred from homology"/>
<keyword evidence="4 8" id="KW-0547">Nucleotide-binding</keyword>
<evidence type="ECO:0000256" key="5">
    <source>
        <dbReference type="ARBA" id="ARBA00022842"/>
    </source>
</evidence>
<comment type="catalytic activity">
    <reaction evidence="8">
        <text>Mo-molybdopterin + GTP + H(+) = Mo-molybdopterin guanine dinucleotide + diphosphate</text>
        <dbReference type="Rhea" id="RHEA:34243"/>
        <dbReference type="ChEBI" id="CHEBI:15378"/>
        <dbReference type="ChEBI" id="CHEBI:33019"/>
        <dbReference type="ChEBI" id="CHEBI:37565"/>
        <dbReference type="ChEBI" id="CHEBI:71302"/>
        <dbReference type="ChEBI" id="CHEBI:71310"/>
        <dbReference type="EC" id="2.7.7.77"/>
    </reaction>
</comment>
<dbReference type="EMBL" id="WTYA01000002">
    <property type="protein sequence ID" value="MXP27868.1"/>
    <property type="molecule type" value="Genomic_DNA"/>
</dbReference>
<feature type="domain" description="MobA-like NTP transferase" evidence="9">
    <location>
        <begin position="5"/>
        <end position="141"/>
    </location>
</feature>
<organism evidence="10 11">
    <name type="scientific">Qipengyuania algicida</name>
    <dbReference type="NCBI Taxonomy" id="1836209"/>
    <lineage>
        <taxon>Bacteria</taxon>
        <taxon>Pseudomonadati</taxon>
        <taxon>Pseudomonadota</taxon>
        <taxon>Alphaproteobacteria</taxon>
        <taxon>Sphingomonadales</taxon>
        <taxon>Erythrobacteraceae</taxon>
        <taxon>Qipengyuania</taxon>
    </lineage>
</organism>
<dbReference type="EC" id="2.7.7.77" evidence="8"/>
<dbReference type="HAMAP" id="MF_00316">
    <property type="entry name" value="MobA"/>
    <property type="match status" value="1"/>
</dbReference>
<dbReference type="Pfam" id="PF12804">
    <property type="entry name" value="NTP_transf_3"/>
    <property type="match status" value="1"/>
</dbReference>
<dbReference type="PANTHER" id="PTHR19136:SF81">
    <property type="entry name" value="MOLYBDENUM COFACTOR GUANYLYLTRANSFERASE"/>
    <property type="match status" value="1"/>
</dbReference>
<evidence type="ECO:0000256" key="4">
    <source>
        <dbReference type="ARBA" id="ARBA00022741"/>
    </source>
</evidence>
<evidence type="ECO:0000259" key="9">
    <source>
        <dbReference type="Pfam" id="PF12804"/>
    </source>
</evidence>
<comment type="subunit">
    <text evidence="8">Monomer.</text>
</comment>
<gene>
    <name evidence="8" type="primary">mobA</name>
    <name evidence="10" type="ORF">GRI58_03400</name>
</gene>
<keyword evidence="1 8" id="KW-0963">Cytoplasm</keyword>
<comment type="caution">
    <text evidence="10">The sequence shown here is derived from an EMBL/GenBank/DDBJ whole genome shotgun (WGS) entry which is preliminary data.</text>
</comment>
<protein>
    <recommendedName>
        <fullName evidence="8">Molybdenum cofactor guanylyltransferase</fullName>
        <shortName evidence="8">MoCo guanylyltransferase</shortName>
        <ecNumber evidence="8">2.7.7.77</ecNumber>
    </recommendedName>
    <alternativeName>
        <fullName evidence="8">GTP:molybdopterin guanylyltransferase</fullName>
    </alternativeName>
    <alternativeName>
        <fullName evidence="8">Mo-MPT guanylyltransferase</fullName>
    </alternativeName>
    <alternativeName>
        <fullName evidence="8">Molybdopterin guanylyltransferase</fullName>
    </alternativeName>
    <alternativeName>
        <fullName evidence="8">Molybdopterin-guanine dinucleotide synthase</fullName>
        <shortName evidence="8">MGD synthase</shortName>
    </alternativeName>
</protein>
<dbReference type="GO" id="GO:0061603">
    <property type="term" value="F:molybdenum cofactor guanylyltransferase activity"/>
    <property type="evidence" value="ECO:0007669"/>
    <property type="project" value="UniProtKB-EC"/>
</dbReference>
<dbReference type="Gene3D" id="3.90.550.10">
    <property type="entry name" value="Spore Coat Polysaccharide Biosynthesis Protein SpsA, Chain A"/>
    <property type="match status" value="1"/>
</dbReference>
<comment type="caution">
    <text evidence="8">Lacks conserved residue(s) required for the propagation of feature annotation.</text>
</comment>
<comment type="function">
    <text evidence="8">Transfers a GMP moiety from GTP to Mo-molybdopterin (Mo-MPT) cofactor (Moco or molybdenum cofactor) to form Mo-molybdopterin guanine dinucleotide (Mo-MGD) cofactor.</text>
</comment>
<keyword evidence="3 8" id="KW-0479">Metal-binding</keyword>